<dbReference type="SUPFAM" id="SSF57610">
    <property type="entry name" value="Thyroglobulin type-1 domain"/>
    <property type="match status" value="4"/>
</dbReference>
<evidence type="ECO:0000259" key="7">
    <source>
        <dbReference type="PROSITE" id="PS51162"/>
    </source>
</evidence>
<evidence type="ECO:0000256" key="3">
    <source>
        <dbReference type="ARBA" id="ARBA00022737"/>
    </source>
</evidence>
<keyword evidence="9" id="KW-1185">Reference proteome</keyword>
<dbReference type="PANTHER" id="PTHR12352">
    <property type="entry name" value="SECRETED MODULAR CALCIUM-BINDING PROTEIN"/>
    <property type="match status" value="1"/>
</dbReference>
<feature type="chain" id="PRO_5040208166" description="Thyroglobulin type-1 domain-containing protein" evidence="6">
    <location>
        <begin position="17"/>
        <end position="396"/>
    </location>
</feature>
<keyword evidence="3" id="KW-0677">Repeat</keyword>
<proteinExistence type="predicted"/>
<evidence type="ECO:0000256" key="2">
    <source>
        <dbReference type="ARBA" id="ARBA00022525"/>
    </source>
</evidence>
<evidence type="ECO:0000256" key="4">
    <source>
        <dbReference type="ARBA" id="ARBA00023157"/>
    </source>
</evidence>
<feature type="signal peptide" evidence="6">
    <location>
        <begin position="1"/>
        <end position="16"/>
    </location>
</feature>
<keyword evidence="4" id="KW-1015">Disulfide bond</keyword>
<dbReference type="Pfam" id="PF00086">
    <property type="entry name" value="Thyroglobulin_1"/>
    <property type="match status" value="3"/>
</dbReference>
<dbReference type="PANTHER" id="PTHR12352:SF24">
    <property type="entry name" value="THYROGLOBULIN TYPE-1 DOMAIN-CONTAINING PROTEIN"/>
    <property type="match status" value="1"/>
</dbReference>
<dbReference type="InterPro" id="IPR051950">
    <property type="entry name" value="Dev_reg/Prot_inhib"/>
</dbReference>
<dbReference type="SMART" id="SM00211">
    <property type="entry name" value="TY"/>
    <property type="match status" value="3"/>
</dbReference>
<evidence type="ECO:0000256" key="5">
    <source>
        <dbReference type="PROSITE-ProRule" id="PRU00500"/>
    </source>
</evidence>
<dbReference type="EMBL" id="OV651817">
    <property type="protein sequence ID" value="CAH1110393.1"/>
    <property type="molecule type" value="Genomic_DNA"/>
</dbReference>
<dbReference type="GO" id="GO:0007160">
    <property type="term" value="P:cell-matrix adhesion"/>
    <property type="evidence" value="ECO:0007669"/>
    <property type="project" value="TreeGrafter"/>
</dbReference>
<evidence type="ECO:0000256" key="6">
    <source>
        <dbReference type="SAM" id="SignalP"/>
    </source>
</evidence>
<comment type="subcellular location">
    <subcellularLocation>
        <location evidence="1">Secreted</location>
    </subcellularLocation>
</comment>
<gene>
    <name evidence="8" type="ORF">PSYICH_LOCUS11536</name>
</gene>
<accession>A0A9P0D1M4</accession>
<dbReference type="AlphaFoldDB" id="A0A9P0D1M4"/>
<dbReference type="GO" id="GO:0005604">
    <property type="term" value="C:basement membrane"/>
    <property type="evidence" value="ECO:0007669"/>
    <property type="project" value="TreeGrafter"/>
</dbReference>
<dbReference type="Gene3D" id="4.10.800.10">
    <property type="entry name" value="Thyroglobulin type-1"/>
    <property type="match status" value="4"/>
</dbReference>
<keyword evidence="6" id="KW-0732">Signal</keyword>
<protein>
    <recommendedName>
        <fullName evidence="7">Thyroglobulin type-1 domain-containing protein</fullName>
    </recommendedName>
</protein>
<dbReference type="PROSITE" id="PS51162">
    <property type="entry name" value="THYROGLOBULIN_1_2"/>
    <property type="match status" value="2"/>
</dbReference>
<dbReference type="GO" id="GO:0005615">
    <property type="term" value="C:extracellular space"/>
    <property type="evidence" value="ECO:0007669"/>
    <property type="project" value="TreeGrafter"/>
</dbReference>
<keyword evidence="2" id="KW-0964">Secreted</keyword>
<evidence type="ECO:0000256" key="1">
    <source>
        <dbReference type="ARBA" id="ARBA00004613"/>
    </source>
</evidence>
<feature type="domain" description="Thyroglobulin type-1" evidence="7">
    <location>
        <begin position="109"/>
        <end position="180"/>
    </location>
</feature>
<dbReference type="InterPro" id="IPR000716">
    <property type="entry name" value="Thyroglobulin_1"/>
</dbReference>
<name>A0A9P0D1M4_9CUCU</name>
<dbReference type="InterPro" id="IPR036857">
    <property type="entry name" value="Thyroglobulin_1_sf"/>
</dbReference>
<evidence type="ECO:0000313" key="9">
    <source>
        <dbReference type="Proteomes" id="UP001153636"/>
    </source>
</evidence>
<comment type="caution">
    <text evidence="5">Lacks conserved residue(s) required for the propagation of feature annotation.</text>
</comment>
<organism evidence="8 9">
    <name type="scientific">Psylliodes chrysocephalus</name>
    <dbReference type="NCBI Taxonomy" id="3402493"/>
    <lineage>
        <taxon>Eukaryota</taxon>
        <taxon>Metazoa</taxon>
        <taxon>Ecdysozoa</taxon>
        <taxon>Arthropoda</taxon>
        <taxon>Hexapoda</taxon>
        <taxon>Insecta</taxon>
        <taxon>Pterygota</taxon>
        <taxon>Neoptera</taxon>
        <taxon>Endopterygota</taxon>
        <taxon>Coleoptera</taxon>
        <taxon>Polyphaga</taxon>
        <taxon>Cucujiformia</taxon>
        <taxon>Chrysomeloidea</taxon>
        <taxon>Chrysomelidae</taxon>
        <taxon>Galerucinae</taxon>
        <taxon>Alticini</taxon>
        <taxon>Psylliodes</taxon>
    </lineage>
</organism>
<reference evidence="8" key="1">
    <citation type="submission" date="2022-01" db="EMBL/GenBank/DDBJ databases">
        <authorList>
            <person name="King R."/>
        </authorList>
    </citation>
    <scope>NUCLEOTIDE SEQUENCE</scope>
</reference>
<dbReference type="OrthoDB" id="1725934at2759"/>
<feature type="domain" description="Thyroglobulin type-1" evidence="7">
    <location>
        <begin position="333"/>
        <end position="396"/>
    </location>
</feature>
<sequence length="396" mass="44316">MIVVLVIVGIFGSVFSDENILCTNNFCKDVSCPELSTKCKAQNVTHNGVFLTPPTTCNCCQFCLDNLNEGEECSTGDVSDPVPKEICGPGLFCKTKSQDEFDGVCSRMETDCMNRQNDYDAREAAGTLGTMEVRQECESNGEFVSYKCIPGQTCYCVNEKGNRIFGEADFTSIPDLELKCKCSRDYEDATVVIGRELNPVEHFRCAANGDYENVQCINDQCFCVDAYDGVPTYPDEPTVNITEISNTTLKCYKKQQPWHYQKCELEYIKILNEYNSFKKDGYNMLLGFEYPKCDMDGTYQAVQENITHKFCVDKEGIILKTVDKVANSSIANSMDCKCVRASLITTNEKPDCIENGNYAPIQCRRGSCRCVDSDGNQVCKNVNCEVDEVNKVNLKC</sequence>
<evidence type="ECO:0000313" key="8">
    <source>
        <dbReference type="EMBL" id="CAH1110393.1"/>
    </source>
</evidence>
<dbReference type="Proteomes" id="UP001153636">
    <property type="component" value="Chromosome 5"/>
</dbReference>